<evidence type="ECO:0000259" key="7">
    <source>
        <dbReference type="SMART" id="SM00563"/>
    </source>
</evidence>
<dbReference type="InterPro" id="IPR002123">
    <property type="entry name" value="Plipid/glycerol_acylTrfase"/>
</dbReference>
<protein>
    <submittedName>
        <fullName evidence="8">1-acyl-sn-glycerol-3-phosphate acyltransferase</fullName>
    </submittedName>
</protein>
<gene>
    <name evidence="8" type="ORF">H0B56_05625</name>
</gene>
<accession>A0A837ZWJ9</accession>
<organism evidence="8 9">
    <name type="scientific">Haloechinothrix aidingensis</name>
    <dbReference type="NCBI Taxonomy" id="2752311"/>
    <lineage>
        <taxon>Bacteria</taxon>
        <taxon>Bacillati</taxon>
        <taxon>Actinomycetota</taxon>
        <taxon>Actinomycetes</taxon>
        <taxon>Pseudonocardiales</taxon>
        <taxon>Pseudonocardiaceae</taxon>
        <taxon>Haloechinothrix</taxon>
    </lineage>
</organism>
<evidence type="ECO:0000256" key="3">
    <source>
        <dbReference type="ARBA" id="ARBA00022679"/>
    </source>
</evidence>
<keyword evidence="9" id="KW-1185">Reference proteome</keyword>
<name>A0A837ZWJ9_9PSEU</name>
<keyword evidence="4" id="KW-0443">Lipid metabolism</keyword>
<feature type="transmembrane region" description="Helical" evidence="6">
    <location>
        <begin position="27"/>
        <end position="48"/>
    </location>
</feature>
<evidence type="ECO:0000256" key="1">
    <source>
        <dbReference type="ARBA" id="ARBA00005189"/>
    </source>
</evidence>
<evidence type="ECO:0000313" key="8">
    <source>
        <dbReference type="EMBL" id="MBA0125016.1"/>
    </source>
</evidence>
<dbReference type="AlphaFoldDB" id="A0A837ZWJ9"/>
<keyword evidence="6" id="KW-1133">Transmembrane helix</keyword>
<dbReference type="SMART" id="SM00563">
    <property type="entry name" value="PlsC"/>
    <property type="match status" value="1"/>
</dbReference>
<keyword evidence="3 8" id="KW-0808">Transferase</keyword>
<keyword evidence="6" id="KW-0472">Membrane</keyword>
<dbReference type="PANTHER" id="PTHR10434">
    <property type="entry name" value="1-ACYL-SN-GLYCEROL-3-PHOSPHATE ACYLTRANSFERASE"/>
    <property type="match status" value="1"/>
</dbReference>
<evidence type="ECO:0000256" key="5">
    <source>
        <dbReference type="ARBA" id="ARBA00023315"/>
    </source>
</evidence>
<evidence type="ECO:0000313" key="9">
    <source>
        <dbReference type="Proteomes" id="UP000582974"/>
    </source>
</evidence>
<feature type="domain" description="Phospholipid/glycerol acyltransferase" evidence="7">
    <location>
        <begin position="84"/>
        <end position="196"/>
    </location>
</feature>
<proteinExistence type="predicted"/>
<dbReference type="GO" id="GO:0003841">
    <property type="term" value="F:1-acylglycerol-3-phosphate O-acyltransferase activity"/>
    <property type="evidence" value="ECO:0007669"/>
    <property type="project" value="TreeGrafter"/>
</dbReference>
<dbReference type="GO" id="GO:0006654">
    <property type="term" value="P:phosphatidic acid biosynthetic process"/>
    <property type="evidence" value="ECO:0007669"/>
    <property type="project" value="TreeGrafter"/>
</dbReference>
<evidence type="ECO:0000256" key="6">
    <source>
        <dbReference type="SAM" id="Phobius"/>
    </source>
</evidence>
<reference evidence="8 9" key="1">
    <citation type="submission" date="2020-07" db="EMBL/GenBank/DDBJ databases">
        <title>Genome of Haloechinothrix sp.</title>
        <authorList>
            <person name="Tang S.-K."/>
            <person name="Yang L."/>
            <person name="Zhu W.-Y."/>
        </authorList>
    </citation>
    <scope>NUCLEOTIDE SEQUENCE [LARGE SCALE GENOMIC DNA]</scope>
    <source>
        <strain evidence="8 9">YIM 98757</strain>
    </source>
</reference>
<keyword evidence="2" id="KW-0444">Lipid biosynthesis</keyword>
<comment type="caution">
    <text evidence="8">The sequence shown here is derived from an EMBL/GenBank/DDBJ whole genome shotgun (WGS) entry which is preliminary data.</text>
</comment>
<evidence type="ECO:0000256" key="4">
    <source>
        <dbReference type="ARBA" id="ARBA00023098"/>
    </source>
</evidence>
<keyword evidence="6" id="KW-0812">Transmembrane</keyword>
<evidence type="ECO:0000256" key="2">
    <source>
        <dbReference type="ARBA" id="ARBA00022516"/>
    </source>
</evidence>
<dbReference type="Proteomes" id="UP000582974">
    <property type="component" value="Unassembled WGS sequence"/>
</dbReference>
<dbReference type="PANTHER" id="PTHR10434:SF64">
    <property type="entry name" value="1-ACYL-SN-GLYCEROL-3-PHOSPHATE ACYLTRANSFERASE-RELATED"/>
    <property type="match status" value="1"/>
</dbReference>
<dbReference type="Pfam" id="PF01553">
    <property type="entry name" value="Acyltransferase"/>
    <property type="match status" value="1"/>
</dbReference>
<keyword evidence="5 8" id="KW-0012">Acyltransferase</keyword>
<dbReference type="SUPFAM" id="SSF69593">
    <property type="entry name" value="Glycerol-3-phosphate (1)-acyltransferase"/>
    <property type="match status" value="1"/>
</dbReference>
<dbReference type="EMBL" id="JACCKD010000002">
    <property type="protein sequence ID" value="MBA0125016.1"/>
    <property type="molecule type" value="Genomic_DNA"/>
</dbReference>
<dbReference type="CDD" id="cd07989">
    <property type="entry name" value="LPLAT_AGPAT-like"/>
    <property type="match status" value="1"/>
</dbReference>
<sequence>MPRSPCGAGCVDHRVRRVAPVVAAGRLAHACGVLLLVVLTAPATALLGRNAWLGFHRRFCAAMARALGVRIEVHGEAGPPDRGALMASNHVSWLDVLAVNAVLPTRGVAKSEIAGWWMIGRLVAGAGTIFVDRSALSTLPRTVAEVTAALRDGWPVSVFAEGTTRCGRRPGRFVPAPFQAAIDSGAAVRPLALRYRVAGAAETTYPAMVGDDSVVSSAWRIARLAGLVVEVRLGQEIAAGRLDDRRELAAHAEAAVHGALAAARADQAMTGDSPLSPRV</sequence>
<comment type="pathway">
    <text evidence="1">Lipid metabolism.</text>
</comment>